<keyword evidence="8" id="KW-1185">Reference proteome</keyword>
<proteinExistence type="inferred from homology"/>
<dbReference type="Pfam" id="PF07980">
    <property type="entry name" value="SusD_RagB"/>
    <property type="match status" value="1"/>
</dbReference>
<dbReference type="SUPFAM" id="SSF48452">
    <property type="entry name" value="TPR-like"/>
    <property type="match status" value="1"/>
</dbReference>
<evidence type="ECO:0000256" key="5">
    <source>
        <dbReference type="ARBA" id="ARBA00023237"/>
    </source>
</evidence>
<keyword evidence="5" id="KW-0998">Cell outer membrane</keyword>
<reference evidence="7 8" key="1">
    <citation type="submission" date="2018-04" db="EMBL/GenBank/DDBJ databases">
        <title>Genomic Encyclopedia of Archaeal and Bacterial Type Strains, Phase II (KMG-II): from individual species to whole genera.</title>
        <authorList>
            <person name="Goeker M."/>
        </authorList>
    </citation>
    <scope>NUCLEOTIDE SEQUENCE [LARGE SCALE GENOMIC DNA]</scope>
    <source>
        <strain evidence="7 8">DSM 26809</strain>
    </source>
</reference>
<evidence type="ECO:0000313" key="7">
    <source>
        <dbReference type="EMBL" id="PTQ94175.1"/>
    </source>
</evidence>
<accession>A0A2T5J6K8</accession>
<dbReference type="AlphaFoldDB" id="A0A2T5J6K8"/>
<name>A0A2T5J6K8_9SPHI</name>
<evidence type="ECO:0000256" key="3">
    <source>
        <dbReference type="ARBA" id="ARBA00022729"/>
    </source>
</evidence>
<dbReference type="InterPro" id="IPR011990">
    <property type="entry name" value="TPR-like_helical_dom_sf"/>
</dbReference>
<dbReference type="Proteomes" id="UP000244168">
    <property type="component" value="Unassembled WGS sequence"/>
</dbReference>
<comment type="subcellular location">
    <subcellularLocation>
        <location evidence="1">Cell outer membrane</location>
    </subcellularLocation>
</comment>
<sequence length="98" mass="11244">MNSTHDFYTQLGVASDADKFLAFILNERTRELMGELMRWEDLSRTKTLIKRTALFNNEAKPQDKHYLRPIPQKFLDGVQQGGQPLTAAQKTAMQNPGY</sequence>
<evidence type="ECO:0000259" key="6">
    <source>
        <dbReference type="Pfam" id="PF07980"/>
    </source>
</evidence>
<evidence type="ECO:0000256" key="2">
    <source>
        <dbReference type="ARBA" id="ARBA00006275"/>
    </source>
</evidence>
<feature type="domain" description="RagB/SusD" evidence="6">
    <location>
        <begin position="16"/>
        <end position="59"/>
    </location>
</feature>
<dbReference type="EMBL" id="QAOQ01000007">
    <property type="protein sequence ID" value="PTQ94175.1"/>
    <property type="molecule type" value="Genomic_DNA"/>
</dbReference>
<dbReference type="InterPro" id="IPR012944">
    <property type="entry name" value="SusD_RagB_dom"/>
</dbReference>
<protein>
    <submittedName>
        <fullName evidence="7">SusD-like starch-binding protein associating with outer membrane</fullName>
    </submittedName>
</protein>
<gene>
    <name evidence="7" type="ORF">C8P68_107241</name>
</gene>
<dbReference type="Gene3D" id="1.25.40.390">
    <property type="match status" value="1"/>
</dbReference>
<organism evidence="7 8">
    <name type="scientific">Mucilaginibacter yixingensis</name>
    <dbReference type="NCBI Taxonomy" id="1295612"/>
    <lineage>
        <taxon>Bacteria</taxon>
        <taxon>Pseudomonadati</taxon>
        <taxon>Bacteroidota</taxon>
        <taxon>Sphingobacteriia</taxon>
        <taxon>Sphingobacteriales</taxon>
        <taxon>Sphingobacteriaceae</taxon>
        <taxon>Mucilaginibacter</taxon>
    </lineage>
</organism>
<comment type="caution">
    <text evidence="7">The sequence shown here is derived from an EMBL/GenBank/DDBJ whole genome shotgun (WGS) entry which is preliminary data.</text>
</comment>
<evidence type="ECO:0000256" key="1">
    <source>
        <dbReference type="ARBA" id="ARBA00004442"/>
    </source>
</evidence>
<evidence type="ECO:0000256" key="4">
    <source>
        <dbReference type="ARBA" id="ARBA00023136"/>
    </source>
</evidence>
<comment type="similarity">
    <text evidence="2">Belongs to the SusD family.</text>
</comment>
<evidence type="ECO:0000313" key="8">
    <source>
        <dbReference type="Proteomes" id="UP000244168"/>
    </source>
</evidence>
<keyword evidence="3" id="KW-0732">Signal</keyword>
<dbReference type="GO" id="GO:0009279">
    <property type="term" value="C:cell outer membrane"/>
    <property type="evidence" value="ECO:0007669"/>
    <property type="project" value="UniProtKB-SubCell"/>
</dbReference>
<keyword evidence="4" id="KW-0472">Membrane</keyword>